<evidence type="ECO:0000256" key="1">
    <source>
        <dbReference type="SAM" id="MobiDB-lite"/>
    </source>
</evidence>
<protein>
    <submittedName>
        <fullName evidence="2">Uncharacterized protein</fullName>
    </submittedName>
</protein>
<proteinExistence type="predicted"/>
<feature type="compositionally biased region" description="Basic and acidic residues" evidence="1">
    <location>
        <begin position="17"/>
        <end position="28"/>
    </location>
</feature>
<sequence>MDVAAQQVQREIQGVARQRDDEKHHHVAGDGAQGIEHLRDYAARQHQSHQTGIGQNVSEVARDVVIERAEHGPHFAKALGVPAGANQHHHAADKQHKLGHAQSGQPPAEKHDPPGHFLPQGIHHLSPLELFVKADRHAHVNLDKAQAHRSNQNHQRVVQRGKQGGQGKHRAWADNSDKLGQKVSEEAAGKRAHDKHADTAKAHQAEEMLHPPLWPVLFQHNR</sequence>
<name>A0A644Y7U8_9ZZZZ</name>
<comment type="caution">
    <text evidence="2">The sequence shown here is derived from an EMBL/GenBank/DDBJ whole genome shotgun (WGS) entry which is preliminary data.</text>
</comment>
<feature type="compositionally biased region" description="Basic and acidic residues" evidence="1">
    <location>
        <begin position="171"/>
        <end position="203"/>
    </location>
</feature>
<dbReference type="EMBL" id="VSSQ01004317">
    <property type="protein sequence ID" value="MPM24672.1"/>
    <property type="molecule type" value="Genomic_DNA"/>
</dbReference>
<gene>
    <name evidence="2" type="ORF">SDC9_71155</name>
</gene>
<feature type="region of interest" description="Disordered" evidence="1">
    <location>
        <begin position="85"/>
        <end position="121"/>
    </location>
</feature>
<accession>A0A644Y7U8</accession>
<feature type="region of interest" description="Disordered" evidence="1">
    <location>
        <begin position="1"/>
        <end position="28"/>
    </location>
</feature>
<organism evidence="2">
    <name type="scientific">bioreactor metagenome</name>
    <dbReference type="NCBI Taxonomy" id="1076179"/>
    <lineage>
        <taxon>unclassified sequences</taxon>
        <taxon>metagenomes</taxon>
        <taxon>ecological metagenomes</taxon>
    </lineage>
</organism>
<feature type="region of interest" description="Disordered" evidence="1">
    <location>
        <begin position="145"/>
        <end position="203"/>
    </location>
</feature>
<feature type="compositionally biased region" description="Polar residues" evidence="1">
    <location>
        <begin position="1"/>
        <end position="10"/>
    </location>
</feature>
<evidence type="ECO:0000313" key="2">
    <source>
        <dbReference type="EMBL" id="MPM24672.1"/>
    </source>
</evidence>
<reference evidence="2" key="1">
    <citation type="submission" date="2019-08" db="EMBL/GenBank/DDBJ databases">
        <authorList>
            <person name="Kucharzyk K."/>
            <person name="Murdoch R.W."/>
            <person name="Higgins S."/>
            <person name="Loffler F."/>
        </authorList>
    </citation>
    <scope>NUCLEOTIDE SEQUENCE</scope>
</reference>
<dbReference type="AlphaFoldDB" id="A0A644Y7U8"/>